<evidence type="ECO:0000313" key="1">
    <source>
        <dbReference type="EMBL" id="OAA34132.1"/>
    </source>
</evidence>
<dbReference type="RefSeq" id="XP_018699188.1">
    <property type="nucleotide sequence ID" value="XM_018853625.1"/>
</dbReference>
<evidence type="ECO:0000313" key="2">
    <source>
        <dbReference type="Proteomes" id="UP000076744"/>
    </source>
</evidence>
<dbReference type="Proteomes" id="UP000076744">
    <property type="component" value="Unassembled WGS sequence"/>
</dbReference>
<reference evidence="1 2" key="1">
    <citation type="journal article" date="2016" name="Genome Biol. Evol.">
        <title>Divergent and convergent evolution of fungal pathogenicity.</title>
        <authorList>
            <person name="Shang Y."/>
            <person name="Xiao G."/>
            <person name="Zheng P."/>
            <person name="Cen K."/>
            <person name="Zhan S."/>
            <person name="Wang C."/>
        </authorList>
    </citation>
    <scope>NUCLEOTIDE SEQUENCE [LARGE SCALE GENOMIC DNA]</scope>
    <source>
        <strain evidence="1 2">ARSEF 2679</strain>
    </source>
</reference>
<protein>
    <submittedName>
        <fullName evidence="1">Uncharacterized protein</fullName>
    </submittedName>
</protein>
<dbReference type="AlphaFoldDB" id="A0A166VXD2"/>
<dbReference type="GeneID" id="30026320"/>
<dbReference type="OrthoDB" id="3483554at2759"/>
<dbReference type="EMBL" id="AZHB01000164">
    <property type="protein sequence ID" value="OAA34132.1"/>
    <property type="molecule type" value="Genomic_DNA"/>
</dbReference>
<sequence length="132" mass="15224">MEHYDIEDPYHYGKTIYANHYVCLWQVTPPEIVDHWDWEKINGDENWYENTVLPAFAKHEKHKHQCDAALSSALDKLSLHNHEDASCREASIEEEVDVSGELEELDGNNVEEREYVGDAGTVEPTGVRRSLL</sequence>
<gene>
    <name evidence="1" type="ORF">ISF_10028</name>
</gene>
<name>A0A166VXD2_CORFA</name>
<accession>A0A166VXD2</accession>
<organism evidence="1 2">
    <name type="scientific">Cordyceps fumosorosea (strain ARSEF 2679)</name>
    <name type="common">Isaria fumosorosea</name>
    <dbReference type="NCBI Taxonomy" id="1081104"/>
    <lineage>
        <taxon>Eukaryota</taxon>
        <taxon>Fungi</taxon>
        <taxon>Dikarya</taxon>
        <taxon>Ascomycota</taxon>
        <taxon>Pezizomycotina</taxon>
        <taxon>Sordariomycetes</taxon>
        <taxon>Hypocreomycetidae</taxon>
        <taxon>Hypocreales</taxon>
        <taxon>Cordycipitaceae</taxon>
        <taxon>Cordyceps</taxon>
    </lineage>
</organism>
<proteinExistence type="predicted"/>
<comment type="caution">
    <text evidence="1">The sequence shown here is derived from an EMBL/GenBank/DDBJ whole genome shotgun (WGS) entry which is preliminary data.</text>
</comment>
<keyword evidence="2" id="KW-1185">Reference proteome</keyword>